<reference evidence="8 9" key="1">
    <citation type="submission" date="2013-01" db="EMBL/GenBank/DDBJ databases">
        <authorList>
            <person name="Fiebig A."/>
            <person name="Goeker M."/>
            <person name="Klenk H.-P.P."/>
        </authorList>
    </citation>
    <scope>NUCLEOTIDE SEQUENCE [LARGE SCALE GENOMIC DNA]</scope>
    <source>
        <strain evidence="8 9">DSM 17069</strain>
    </source>
</reference>
<dbReference type="AlphaFoldDB" id="A0A0A0HI65"/>
<gene>
    <name evidence="8" type="ORF">rosmuc_03127</name>
</gene>
<feature type="transmembrane region" description="Helical" evidence="6">
    <location>
        <begin position="21"/>
        <end position="41"/>
    </location>
</feature>
<organism evidence="8 9">
    <name type="scientific">Roseovarius mucosus DSM 17069</name>
    <dbReference type="NCBI Taxonomy" id="1288298"/>
    <lineage>
        <taxon>Bacteria</taxon>
        <taxon>Pseudomonadati</taxon>
        <taxon>Pseudomonadota</taxon>
        <taxon>Alphaproteobacteria</taxon>
        <taxon>Rhodobacterales</taxon>
        <taxon>Roseobacteraceae</taxon>
        <taxon>Roseovarius</taxon>
    </lineage>
</organism>
<feature type="domain" description="ABC3 transporter permease C-terminal" evidence="7">
    <location>
        <begin position="264"/>
        <end position="378"/>
    </location>
</feature>
<evidence type="ECO:0000313" key="9">
    <source>
        <dbReference type="Proteomes" id="UP000030021"/>
    </source>
</evidence>
<evidence type="ECO:0000256" key="4">
    <source>
        <dbReference type="ARBA" id="ARBA00022989"/>
    </source>
</evidence>
<feature type="domain" description="ABC3 transporter permease C-terminal" evidence="7">
    <location>
        <begin position="721"/>
        <end position="826"/>
    </location>
</feature>
<dbReference type="STRING" id="215743.ROSMUCSMR3_03706"/>
<dbReference type="PANTHER" id="PTHR30287">
    <property type="entry name" value="MEMBRANE COMPONENT OF PREDICTED ABC SUPERFAMILY METABOLITE UPTAKE TRANSPORTER"/>
    <property type="match status" value="1"/>
</dbReference>
<keyword evidence="2" id="KW-1003">Cell membrane</keyword>
<proteinExistence type="predicted"/>
<dbReference type="InterPro" id="IPR003838">
    <property type="entry name" value="ABC3_permease_C"/>
</dbReference>
<keyword evidence="3 6" id="KW-0812">Transmembrane</keyword>
<evidence type="ECO:0000256" key="5">
    <source>
        <dbReference type="ARBA" id="ARBA00023136"/>
    </source>
</evidence>
<feature type="transmembrane region" description="Helical" evidence="6">
    <location>
        <begin position="425"/>
        <end position="447"/>
    </location>
</feature>
<evidence type="ECO:0000256" key="6">
    <source>
        <dbReference type="SAM" id="Phobius"/>
    </source>
</evidence>
<dbReference type="PANTHER" id="PTHR30287:SF1">
    <property type="entry name" value="INNER MEMBRANE PROTEIN"/>
    <property type="match status" value="1"/>
</dbReference>
<feature type="transmembrane region" description="Helical" evidence="6">
    <location>
        <begin position="305"/>
        <end position="338"/>
    </location>
</feature>
<dbReference type="Pfam" id="PF02687">
    <property type="entry name" value="FtsX"/>
    <property type="match status" value="2"/>
</dbReference>
<comment type="caution">
    <text evidence="8">The sequence shown here is derived from an EMBL/GenBank/DDBJ whole genome shotgun (WGS) entry which is preliminary data.</text>
</comment>
<keyword evidence="4 6" id="KW-1133">Transmembrane helix</keyword>
<dbReference type="PATRIC" id="fig|1288298.3.peg.3135"/>
<dbReference type="InterPro" id="IPR038766">
    <property type="entry name" value="Membrane_comp_ABC_pdt"/>
</dbReference>
<feature type="transmembrane region" description="Helical" evidence="6">
    <location>
        <begin position="801"/>
        <end position="825"/>
    </location>
</feature>
<dbReference type="eggNOG" id="COG3127">
    <property type="taxonomic scope" value="Bacteria"/>
</dbReference>
<evidence type="ECO:0000256" key="1">
    <source>
        <dbReference type="ARBA" id="ARBA00004651"/>
    </source>
</evidence>
<feature type="transmembrane region" description="Helical" evidence="6">
    <location>
        <begin position="763"/>
        <end position="789"/>
    </location>
</feature>
<dbReference type="OrthoDB" id="9775544at2"/>
<dbReference type="EMBL" id="AONH01000016">
    <property type="protein sequence ID" value="KGM86830.1"/>
    <property type="molecule type" value="Genomic_DNA"/>
</dbReference>
<dbReference type="GO" id="GO:0005886">
    <property type="term" value="C:plasma membrane"/>
    <property type="evidence" value="ECO:0007669"/>
    <property type="project" value="UniProtKB-SubCell"/>
</dbReference>
<sequence length="840" mass="88368">MSLRIAARLARRELRGGLRGFRIFLACVILGVAAIAAVGTLRESIRAGMTEQGATILGGDAELELTYRFATEDEYAWMARNADAVSEIADFRSMAIAPDGRRELTQLKAVDHAYPLVGTVVLSPDMPLDVAFGGSGGLPGAVMQPILAARLGIRVGDTFRLGEREFRLMAELVKEPDQTRAGFGLGPRTIVSRANLDGSGLLSAGSLFTTKYRLDLAEGTDLAAFETRVMQELDGSGFRWSDARNASPRVAEFVTRLGAFLVLVGLSGLAVGGVGISAALRAYLAGKVQVIATLRTLGADQRTIFLTYFIQVGVLALIGIAGGLVLGVGLPVLLGPVIAARLPVPAIFLPYAAPMAEAALYSVLSVLIFTLWPLARAREVRAAALYREAAGAARRWPGWPWIATTLGLVGALLGAAILFSGNLTLTLWTAGGIAAALLVLSLAAMLVQKLARAVRPRLRNRPALGWALGAIGGPGTTAGPVMLSLGLGLAVLAAVGQIDGNLRRAIAADLPERAPSFFFVDLQKDQMAWFLDRLENDPAVSRIDSAPMLRGIISRINGRPATEVAPGHWVVEGDRAVSYTDALPARTEITEGTWWGEGYTGAPQLSFAAEEAMEMGIGLGDEITVNILGRDITAPITSLREVDFSSVGMGFVLLMNPAAVAGAPHTFIATVYADDLASEEQILRDVTDRFPNVTAINVRDALTQVTDLLAGLASATSWGASVTLLTGFLVLIGAAAADQRARTYEAAILKTLGATRARILSSLVLRALILGGAAGLVALGAGIGGGWAVSHFVMDTPFRVIWPSALAIILGGMLVTLLAGLVFALGPLRARPARTLRARE</sequence>
<evidence type="ECO:0000256" key="2">
    <source>
        <dbReference type="ARBA" id="ARBA00022475"/>
    </source>
</evidence>
<feature type="transmembrane region" description="Helical" evidence="6">
    <location>
        <begin position="468"/>
        <end position="495"/>
    </location>
</feature>
<feature type="transmembrane region" description="Helical" evidence="6">
    <location>
        <begin position="396"/>
        <end position="419"/>
    </location>
</feature>
<name>A0A0A0HI65_9RHOB</name>
<keyword evidence="5 6" id="KW-0472">Membrane</keyword>
<feature type="transmembrane region" description="Helical" evidence="6">
    <location>
        <begin position="718"/>
        <end position="737"/>
    </location>
</feature>
<evidence type="ECO:0000256" key="3">
    <source>
        <dbReference type="ARBA" id="ARBA00022692"/>
    </source>
</evidence>
<comment type="subcellular location">
    <subcellularLocation>
        <location evidence="1">Cell membrane</location>
        <topology evidence="1">Multi-pass membrane protein</topology>
    </subcellularLocation>
</comment>
<feature type="transmembrane region" description="Helical" evidence="6">
    <location>
        <begin position="358"/>
        <end position="375"/>
    </location>
</feature>
<feature type="transmembrane region" description="Helical" evidence="6">
    <location>
        <begin position="257"/>
        <end position="284"/>
    </location>
</feature>
<accession>A0A0A0HI65</accession>
<evidence type="ECO:0000259" key="7">
    <source>
        <dbReference type="Pfam" id="PF02687"/>
    </source>
</evidence>
<protein>
    <submittedName>
        <fullName evidence="8">Putative ABC-type transport system involved in lysophospholipase L1 biosynthesis</fullName>
    </submittedName>
</protein>
<dbReference type="HOGENOM" id="CLU_009475_3_1_5"/>
<dbReference type="RefSeq" id="WP_037268840.1">
    <property type="nucleotide sequence ID" value="NZ_KN293975.1"/>
</dbReference>
<evidence type="ECO:0000313" key="8">
    <source>
        <dbReference type="EMBL" id="KGM86830.1"/>
    </source>
</evidence>
<dbReference type="Proteomes" id="UP000030021">
    <property type="component" value="Unassembled WGS sequence"/>
</dbReference>